<dbReference type="PANTHER" id="PTHR34387">
    <property type="entry name" value="SLR1258 PROTEIN"/>
    <property type="match status" value="1"/>
</dbReference>
<keyword evidence="2" id="KW-1185">Reference proteome</keyword>
<organism evidence="1 2">
    <name type="scientific">Salana multivorans</name>
    <dbReference type="NCBI Taxonomy" id="120377"/>
    <lineage>
        <taxon>Bacteria</taxon>
        <taxon>Bacillati</taxon>
        <taxon>Actinomycetota</taxon>
        <taxon>Actinomycetes</taxon>
        <taxon>Micrococcales</taxon>
        <taxon>Beutenbergiaceae</taxon>
        <taxon>Salana</taxon>
    </lineage>
</organism>
<evidence type="ECO:0008006" key="3">
    <source>
        <dbReference type="Google" id="ProtNLM"/>
    </source>
</evidence>
<evidence type="ECO:0000313" key="1">
    <source>
        <dbReference type="EMBL" id="ROR96267.1"/>
    </source>
</evidence>
<dbReference type="Proteomes" id="UP000275356">
    <property type="component" value="Unassembled WGS sequence"/>
</dbReference>
<comment type="caution">
    <text evidence="1">The sequence shown here is derived from an EMBL/GenBank/DDBJ whole genome shotgun (WGS) entry which is preliminary data.</text>
</comment>
<dbReference type="InterPro" id="IPR007497">
    <property type="entry name" value="SIMPL/DUF541"/>
</dbReference>
<dbReference type="GO" id="GO:0006974">
    <property type="term" value="P:DNA damage response"/>
    <property type="evidence" value="ECO:0007669"/>
    <property type="project" value="TreeGrafter"/>
</dbReference>
<reference evidence="1 2" key="1">
    <citation type="submission" date="2018-11" db="EMBL/GenBank/DDBJ databases">
        <title>Sequencing the genomes of 1000 actinobacteria strains.</title>
        <authorList>
            <person name="Klenk H.-P."/>
        </authorList>
    </citation>
    <scope>NUCLEOTIDE SEQUENCE [LARGE SCALE GENOMIC DNA]</scope>
    <source>
        <strain evidence="1 2">DSM 13521</strain>
    </source>
</reference>
<dbReference type="RefSeq" id="WP_170169349.1">
    <property type="nucleotide sequence ID" value="NZ_CALFQU010000048.1"/>
</dbReference>
<dbReference type="Pfam" id="PF04402">
    <property type="entry name" value="SIMPL"/>
    <property type="match status" value="1"/>
</dbReference>
<dbReference type="Gene3D" id="3.30.70.2970">
    <property type="entry name" value="Protein of unknown function (DUF541), domain 2"/>
    <property type="match status" value="1"/>
</dbReference>
<dbReference type="InterPro" id="IPR052022">
    <property type="entry name" value="26kDa_periplasmic_antigen"/>
</dbReference>
<gene>
    <name evidence="1" type="ORF">EDD28_0849</name>
</gene>
<name>A0A3N2D902_9MICO</name>
<dbReference type="AlphaFoldDB" id="A0A3N2D902"/>
<dbReference type="PANTHER" id="PTHR34387:SF2">
    <property type="entry name" value="SLR1258 PROTEIN"/>
    <property type="match status" value="1"/>
</dbReference>
<sequence length="231" mass="24161">MVTIAVHGVASRRLAPERATVTVVATATGDDRADVVTRVATQHDRLGSEAAAFEAAGAAESWHTNGLTTGITWEWRTVEGTNEQVRRFRADAEVTVTFREIGELQTWLLDVAQREDVEVRSVGWDLTDATRTTALSLLRAAAVTDAVTRAVDLADAAGLGTPRLSALYESGLRPGLGDGGPHPTPMFARAMSADAGGGSGLDLHPQEIELTATVTADFTTGSSTPAPIAAG</sequence>
<accession>A0A3N2D902</accession>
<evidence type="ECO:0000313" key="2">
    <source>
        <dbReference type="Proteomes" id="UP000275356"/>
    </source>
</evidence>
<protein>
    <recommendedName>
        <fullName evidence="3">SIMPL domain-containing protein</fullName>
    </recommendedName>
</protein>
<dbReference type="EMBL" id="RKHQ01000001">
    <property type="protein sequence ID" value="ROR96267.1"/>
    <property type="molecule type" value="Genomic_DNA"/>
</dbReference>
<proteinExistence type="predicted"/>
<dbReference type="Gene3D" id="3.30.110.170">
    <property type="entry name" value="Protein of unknown function (DUF541), domain 1"/>
    <property type="match status" value="1"/>
</dbReference>